<reference evidence="1 2" key="1">
    <citation type="submission" date="2019-03" db="EMBL/GenBank/DDBJ databases">
        <title>Genomic Encyclopedia of Type Strains, Phase III (KMG-III): the genomes of soil and plant-associated and newly described type strains.</title>
        <authorList>
            <person name="Whitman W."/>
        </authorList>
    </citation>
    <scope>NUCLEOTIDE SEQUENCE [LARGE SCALE GENOMIC DNA]</scope>
    <source>
        <strain evidence="1 2">VKMAc-2574</strain>
    </source>
</reference>
<dbReference type="EMBL" id="SODU01000001">
    <property type="protein sequence ID" value="TDW95381.1"/>
    <property type="molecule type" value="Genomic_DNA"/>
</dbReference>
<evidence type="ECO:0000313" key="1">
    <source>
        <dbReference type="EMBL" id="TDW95381.1"/>
    </source>
</evidence>
<evidence type="ECO:0000313" key="2">
    <source>
        <dbReference type="Proteomes" id="UP000295060"/>
    </source>
</evidence>
<keyword evidence="2" id="KW-1185">Reference proteome</keyword>
<accession>A0ABY2FR56</accession>
<gene>
    <name evidence="1" type="ORF">EV137_2717</name>
</gene>
<comment type="caution">
    <text evidence="1">The sequence shown here is derived from an EMBL/GenBank/DDBJ whole genome shotgun (WGS) entry which is preliminary data.</text>
</comment>
<protein>
    <submittedName>
        <fullName evidence="1">Uncharacterized protein</fullName>
    </submittedName>
</protein>
<dbReference type="Proteomes" id="UP000295060">
    <property type="component" value="Unassembled WGS sequence"/>
</dbReference>
<proteinExistence type="predicted"/>
<name>A0ABY2FR56_9ACTN</name>
<dbReference type="RefSeq" id="WP_134128880.1">
    <property type="nucleotide sequence ID" value="NZ_SODU01000001.1"/>
</dbReference>
<sequence length="82" mass="9111">MVLKVGKVGPNSEPRFRYQHYSPTSAGSTLAKSLLTHSIVWPWLGIDRLGPATVKDWMLANLDRLHIYVPATSPLVLAPLEM</sequence>
<organism evidence="1 2">
    <name type="scientific">Kribbella pratensis</name>
    <dbReference type="NCBI Taxonomy" id="2512112"/>
    <lineage>
        <taxon>Bacteria</taxon>
        <taxon>Bacillati</taxon>
        <taxon>Actinomycetota</taxon>
        <taxon>Actinomycetes</taxon>
        <taxon>Propionibacteriales</taxon>
        <taxon>Kribbellaceae</taxon>
        <taxon>Kribbella</taxon>
    </lineage>
</organism>